<evidence type="ECO:0000313" key="2">
    <source>
        <dbReference type="Proteomes" id="UP001152087"/>
    </source>
</evidence>
<evidence type="ECO:0000313" key="1">
    <source>
        <dbReference type="EMBL" id="KAJ4177132.1"/>
    </source>
</evidence>
<comment type="caution">
    <text evidence="1">The sequence shown here is derived from an EMBL/GenBank/DDBJ whole genome shotgun (WGS) entry which is preliminary data.</text>
</comment>
<accession>A0A9W8QTG0</accession>
<dbReference type="AlphaFoldDB" id="A0A9W8QTG0"/>
<protein>
    <submittedName>
        <fullName evidence="1">Uncharacterized protein</fullName>
    </submittedName>
</protein>
<gene>
    <name evidence="1" type="ORF">NW755_014034</name>
</gene>
<dbReference type="Proteomes" id="UP001152087">
    <property type="component" value="Unassembled WGS sequence"/>
</dbReference>
<proteinExistence type="predicted"/>
<dbReference type="EMBL" id="JAOQAV010000126">
    <property type="protein sequence ID" value="KAJ4177132.1"/>
    <property type="molecule type" value="Genomic_DNA"/>
</dbReference>
<dbReference type="PANTHER" id="PTHR32487">
    <property type="entry name" value="3-OXO-DELTA(4,5)-STEROID 5-BETA-REDUCTASE"/>
    <property type="match status" value="1"/>
</dbReference>
<organism evidence="1 2">
    <name type="scientific">Fusarium falciforme</name>
    <dbReference type="NCBI Taxonomy" id="195108"/>
    <lineage>
        <taxon>Eukaryota</taxon>
        <taxon>Fungi</taxon>
        <taxon>Dikarya</taxon>
        <taxon>Ascomycota</taxon>
        <taxon>Pezizomycotina</taxon>
        <taxon>Sordariomycetes</taxon>
        <taxon>Hypocreomycetidae</taxon>
        <taxon>Hypocreales</taxon>
        <taxon>Nectriaceae</taxon>
        <taxon>Fusarium</taxon>
        <taxon>Fusarium solani species complex</taxon>
    </lineage>
</organism>
<dbReference type="PANTHER" id="PTHR32487:SF29">
    <property type="entry name" value="NAD-DEPENDENT EPIMERASE_DEHYDRATASE DOMAIN-CONTAINING PROTEIN"/>
    <property type="match status" value="1"/>
</dbReference>
<name>A0A9W8QTG0_9HYPO</name>
<sequence length="258" mass="28867">MLSEFCERNNAGWNVTCPAGGSLPKMTLKSLLSNKFPVFAAAPALAMNPGFALAAYATICGHLKQPLRFPGGIEAWQSHISHITGKLNGYFAEWVVLTEETKNQKFNIHDNSFFTCESLWPKLAGWYGIDWTGPEETGLTEVEFGHSPPPRGYGPRALIRYKFNFEDWAASPDVKQAWTELAEKHDLVCKDLNQLTQALKFGNTTVQQPGALILSMDKARKLGWHGYVDTYQGLLEVFDEFAKLKMIPNVPKISVRFP</sequence>
<reference evidence="1" key="1">
    <citation type="submission" date="2022-09" db="EMBL/GenBank/DDBJ databases">
        <title>Fusarium specimens isolated from Avocado Roots.</title>
        <authorList>
            <person name="Stajich J."/>
            <person name="Roper C."/>
            <person name="Heimlech-Rivalta G."/>
        </authorList>
    </citation>
    <scope>NUCLEOTIDE SEQUENCE</scope>
    <source>
        <strain evidence="1">A02</strain>
    </source>
</reference>
<keyword evidence="2" id="KW-1185">Reference proteome</keyword>
<dbReference type="Gene3D" id="3.40.50.720">
    <property type="entry name" value="NAD(P)-binding Rossmann-like Domain"/>
    <property type="match status" value="1"/>
</dbReference>